<comment type="similarity">
    <text evidence="2">Belongs to the EsaA family.</text>
</comment>
<feature type="transmembrane region" description="Helical" evidence="7">
    <location>
        <begin position="20"/>
        <end position="40"/>
    </location>
</feature>
<dbReference type="EMBL" id="CP047616">
    <property type="protein sequence ID" value="QIW53703.1"/>
    <property type="molecule type" value="Genomic_DNA"/>
</dbReference>
<keyword evidence="4 7" id="KW-0812">Transmembrane</keyword>
<protein>
    <submittedName>
        <fullName evidence="8">Type VII secretion protein EsaA</fullName>
    </submittedName>
</protein>
<name>A0A6H0UG00_9LACT</name>
<dbReference type="RefSeq" id="WP_167838688.1">
    <property type="nucleotide sequence ID" value="NZ_CP047616.1"/>
</dbReference>
<evidence type="ECO:0000256" key="1">
    <source>
        <dbReference type="ARBA" id="ARBA00004651"/>
    </source>
</evidence>
<dbReference type="PANTHER" id="PTHR30294">
    <property type="entry name" value="MEMBRANE COMPONENT OF ABC TRANSPORTER YHHJ-RELATED"/>
    <property type="match status" value="1"/>
</dbReference>
<dbReference type="NCBIfam" id="TIGR03929">
    <property type="entry name" value="T7_esaA_Nterm"/>
    <property type="match status" value="1"/>
</dbReference>
<gene>
    <name evidence="8" type="primary">esaA</name>
    <name evidence="8" type="ORF">GU336_05870</name>
</gene>
<evidence type="ECO:0000256" key="5">
    <source>
        <dbReference type="ARBA" id="ARBA00022989"/>
    </source>
</evidence>
<evidence type="ECO:0000256" key="7">
    <source>
        <dbReference type="SAM" id="Phobius"/>
    </source>
</evidence>
<proteinExistence type="inferred from homology"/>
<dbReference type="Gene3D" id="3.40.1710.10">
    <property type="entry name" value="abc type-2 transporter like domain"/>
    <property type="match status" value="1"/>
</dbReference>
<organism evidence="8 9">
    <name type="scientific">Pseudolactococcus raffinolactis</name>
    <dbReference type="NCBI Taxonomy" id="1366"/>
    <lineage>
        <taxon>Bacteria</taxon>
        <taxon>Bacillati</taxon>
        <taxon>Bacillota</taxon>
        <taxon>Bacilli</taxon>
        <taxon>Lactobacillales</taxon>
        <taxon>Streptococcaceae</taxon>
        <taxon>Pseudolactococcus</taxon>
    </lineage>
</organism>
<dbReference type="Proteomes" id="UP000501945">
    <property type="component" value="Chromosome"/>
</dbReference>
<evidence type="ECO:0000256" key="4">
    <source>
        <dbReference type="ARBA" id="ARBA00022692"/>
    </source>
</evidence>
<dbReference type="GO" id="GO:0005886">
    <property type="term" value="C:plasma membrane"/>
    <property type="evidence" value="ECO:0007669"/>
    <property type="project" value="UniProtKB-SubCell"/>
</dbReference>
<keyword evidence="3" id="KW-1003">Cell membrane</keyword>
<feature type="transmembrane region" description="Helical" evidence="7">
    <location>
        <begin position="897"/>
        <end position="919"/>
    </location>
</feature>
<sequence>MKHRPTFTDKLNNQYRKTMLVTGISLFVVLSALVVLLVFLNQKPQTKVKAKTPTIALVNEDIASNFNHQDYNFGKNFIDLVSNDNKYNWQVVSRSVADKAYSDGSVDAVIYLPQTFSKDLLTLQDIDPTQADVSYKIQSQADELSEKLLQDKITSVLYDFNQNVVKMYYSSVAGNIAEAETQMNATVGKQQNLVSGLSSQVQNPFKSSMPNYTSFISGTSSLKGINQANVAMQNSFTDSTKNLMKQTGESFSNQLPQITDYFDTQKKIAGINVDNANKGITNQAESDQTFYHKQFEGLNTDIVNGLNEFYQKDTLGAETGQLADLKQKVTNYNTLIDEVKGDISDQITTLTNKRNDLLGLETDLYNQFLAQNLTVTKINFDSFGKLQTLPNARAALSAKLQTSLGKNDNLTGSPYLTKLKNFISSLSLTETDYKLDDLVANGTIDDATRTKYEQELQVIRQYATAFGLSSGTVTLGAVPTADTVAQSLTRKVEITVPAGTTYKSSAFPAEVTVTAVTSTDITVNNDNSVTLSNPLPTNPDGTTGTGSPKTFEFNLVVALGNKSTYDFVTTWKNQTTNTTLSTTTDTFGLVPMANTTSYNQYVADNFKTLTDLLGKIDSTSSMITTLFARPNADYTSLLQATSQTDFQNASSSSIYNMYGNVDLTSLANRLSTQDVQDFLTMGQRDLNKVIQTIKDLNGSISTLQKDEATLQNHLPDDYFTDNLSALMDWQTKTVTKIDETYQKWQQQSATLLEVVEWNKHDSSKTELYTETSNSLYEQIQTLVTTTGKSMTTIAESSTAVKDNSTQFEELVNQATSTQKDAQTLLTNTDNLVSTGTQGVDESKGFFGDFSKTLANTRTKGANTQNIYNFFAKPIATTNATPNRDKVADARKAFDVRLGVVFSIGLVAGVFVMILGQLVLHKGKNL</sequence>
<evidence type="ECO:0000256" key="6">
    <source>
        <dbReference type="ARBA" id="ARBA00023136"/>
    </source>
</evidence>
<keyword evidence="5 7" id="KW-1133">Transmembrane helix</keyword>
<evidence type="ECO:0000256" key="3">
    <source>
        <dbReference type="ARBA" id="ARBA00022475"/>
    </source>
</evidence>
<dbReference type="PANTHER" id="PTHR30294:SF29">
    <property type="entry name" value="MULTIDRUG ABC TRANSPORTER PERMEASE YBHS-RELATED"/>
    <property type="match status" value="1"/>
</dbReference>
<evidence type="ECO:0000313" key="9">
    <source>
        <dbReference type="Proteomes" id="UP000501945"/>
    </source>
</evidence>
<keyword evidence="6 7" id="KW-0472">Membrane</keyword>
<accession>A0A6H0UG00</accession>
<comment type="subcellular location">
    <subcellularLocation>
        <location evidence="1">Cell membrane</location>
        <topology evidence="1">Multi-pass membrane protein</topology>
    </subcellularLocation>
</comment>
<evidence type="ECO:0000256" key="2">
    <source>
        <dbReference type="ARBA" id="ARBA00008338"/>
    </source>
</evidence>
<evidence type="ECO:0000313" key="8">
    <source>
        <dbReference type="EMBL" id="QIW53703.1"/>
    </source>
</evidence>
<dbReference type="AlphaFoldDB" id="A0A6H0UG00"/>
<dbReference type="InterPro" id="IPR051449">
    <property type="entry name" value="ABC-2_transporter_component"/>
</dbReference>
<dbReference type="InterPro" id="IPR023838">
    <property type="entry name" value="T7SS_EsaA"/>
</dbReference>
<reference evidence="8 9" key="1">
    <citation type="submission" date="2019-12" db="EMBL/GenBank/DDBJ databases">
        <title>Whole genome sequences of Lactococcus raffinolactis strains isolated from sewage.</title>
        <authorList>
            <person name="Ybazeta G."/>
            <person name="Ross M."/>
            <person name="Brabant-Kirwan D."/>
            <person name="Saleh M."/>
            <person name="Dillon J.A."/>
            <person name="Splinter K."/>
            <person name="Nokhbeh R."/>
        </authorList>
    </citation>
    <scope>NUCLEOTIDE SEQUENCE [LARGE SCALE GENOMIC DNA]</scope>
    <source>
        <strain evidence="8 9">Lr_19_5</strain>
    </source>
</reference>